<name>A0AAD9D3B9_9STRA</name>
<dbReference type="Proteomes" id="UP001224775">
    <property type="component" value="Unassembled WGS sequence"/>
</dbReference>
<dbReference type="AlphaFoldDB" id="A0AAD9D3B9"/>
<accession>A0AAD9D3B9</accession>
<sequence>MDILAHISASTSWVDSTQRRLSNCKWHRNPSKCNDAPGCFHNGTKCIIDGSRIAEFNCSVYDRKRRMCGRYGCYFNTSTRKCFTLTEAPTPMPFLPSIETSSPSKQPTSAAPSLIPSVTSTTLEPSVSPSAAPATSEPSFSPSASFTQAVVPSFSPSYLVTPKPTLLRRSQDYCGKHHKKPRRCINRGCLFDSTTLQCTNGVPTATPSASPSAFPSMSQQPTNTPYRVRLYWEQGYKWQEDPTEKWFCWACAQCKPCTDKNQDRTPDCVDLLCDVKHYCAEGMSIAVTDCDPNLSSDKSAEFSFLPGHSGLFDNDFKGGQIQVHNTNLCLSQSDVRSIELETCDASKIEQSFLGFQPDEGAMELSPVNTTMEDGKVVEQCITNHHHPRAGERIYSEKCSRARRSDTSLWDLWTAY</sequence>
<dbReference type="PROSITE" id="PS50231">
    <property type="entry name" value="RICIN_B_LECTIN"/>
    <property type="match status" value="1"/>
</dbReference>
<protein>
    <submittedName>
        <fullName evidence="2">Uncharacterized protein</fullName>
    </submittedName>
</protein>
<keyword evidence="3" id="KW-1185">Reference proteome</keyword>
<proteinExistence type="predicted"/>
<feature type="compositionally biased region" description="Polar residues" evidence="1">
    <location>
        <begin position="98"/>
        <end position="123"/>
    </location>
</feature>
<dbReference type="EMBL" id="JATAAI010000072">
    <property type="protein sequence ID" value="KAK1732341.1"/>
    <property type="molecule type" value="Genomic_DNA"/>
</dbReference>
<reference evidence="2" key="1">
    <citation type="submission" date="2023-06" db="EMBL/GenBank/DDBJ databases">
        <title>Survivors Of The Sea: Transcriptome response of Skeletonema marinoi to long-term dormancy.</title>
        <authorList>
            <person name="Pinder M.I.M."/>
            <person name="Kourtchenko O."/>
            <person name="Robertson E.K."/>
            <person name="Larsson T."/>
            <person name="Maumus F."/>
            <person name="Osuna-Cruz C.M."/>
            <person name="Vancaester E."/>
            <person name="Stenow R."/>
            <person name="Vandepoele K."/>
            <person name="Ploug H."/>
            <person name="Bruchert V."/>
            <person name="Godhe A."/>
            <person name="Topel M."/>
        </authorList>
    </citation>
    <scope>NUCLEOTIDE SEQUENCE</scope>
    <source>
        <strain evidence="2">R05AC</strain>
    </source>
</reference>
<evidence type="ECO:0000313" key="3">
    <source>
        <dbReference type="Proteomes" id="UP001224775"/>
    </source>
</evidence>
<gene>
    <name evidence="2" type="ORF">QTG54_016971</name>
</gene>
<evidence type="ECO:0000256" key="1">
    <source>
        <dbReference type="SAM" id="MobiDB-lite"/>
    </source>
</evidence>
<feature type="region of interest" description="Disordered" evidence="1">
    <location>
        <begin position="94"/>
        <end position="139"/>
    </location>
</feature>
<comment type="caution">
    <text evidence="2">The sequence shown here is derived from an EMBL/GenBank/DDBJ whole genome shotgun (WGS) entry which is preliminary data.</text>
</comment>
<feature type="compositionally biased region" description="Low complexity" evidence="1">
    <location>
        <begin position="124"/>
        <end position="139"/>
    </location>
</feature>
<organism evidence="2 3">
    <name type="scientific">Skeletonema marinoi</name>
    <dbReference type="NCBI Taxonomy" id="267567"/>
    <lineage>
        <taxon>Eukaryota</taxon>
        <taxon>Sar</taxon>
        <taxon>Stramenopiles</taxon>
        <taxon>Ochrophyta</taxon>
        <taxon>Bacillariophyta</taxon>
        <taxon>Coscinodiscophyceae</taxon>
        <taxon>Thalassiosirophycidae</taxon>
        <taxon>Thalassiosirales</taxon>
        <taxon>Skeletonemataceae</taxon>
        <taxon>Skeletonema</taxon>
        <taxon>Skeletonema marinoi-dohrnii complex</taxon>
    </lineage>
</organism>
<evidence type="ECO:0000313" key="2">
    <source>
        <dbReference type="EMBL" id="KAK1732341.1"/>
    </source>
</evidence>